<evidence type="ECO:0000256" key="4">
    <source>
        <dbReference type="SAM" id="Coils"/>
    </source>
</evidence>
<organism evidence="6 7">
    <name type="scientific">Mycetocola zhujimingii</name>
    <dbReference type="NCBI Taxonomy" id="2079792"/>
    <lineage>
        <taxon>Bacteria</taxon>
        <taxon>Bacillati</taxon>
        <taxon>Actinomycetota</taxon>
        <taxon>Actinomycetes</taxon>
        <taxon>Micrococcales</taxon>
        <taxon>Microbacteriaceae</taxon>
        <taxon>Mycetocola</taxon>
    </lineage>
</organism>
<feature type="coiled-coil region" evidence="4">
    <location>
        <begin position="572"/>
        <end position="679"/>
    </location>
</feature>
<dbReference type="SUPFAM" id="SSF52540">
    <property type="entry name" value="P-loop containing nucleoside triphosphate hydrolases"/>
    <property type="match status" value="1"/>
</dbReference>
<dbReference type="Proteomes" id="UP000244962">
    <property type="component" value="Unassembled WGS sequence"/>
</dbReference>
<dbReference type="GO" id="GO:0016887">
    <property type="term" value="F:ATP hydrolysis activity"/>
    <property type="evidence" value="ECO:0007669"/>
    <property type="project" value="InterPro"/>
</dbReference>
<evidence type="ECO:0000256" key="2">
    <source>
        <dbReference type="ARBA" id="ARBA00011322"/>
    </source>
</evidence>
<reference evidence="7" key="1">
    <citation type="submission" date="2018-04" db="EMBL/GenBank/DDBJ databases">
        <authorList>
            <person name="Liu S."/>
            <person name="Wang Z."/>
            <person name="Li J."/>
        </authorList>
    </citation>
    <scope>NUCLEOTIDE SEQUENCE [LARGE SCALE GENOMIC DNA]</scope>
    <source>
        <strain evidence="7">622</strain>
    </source>
</reference>
<keyword evidence="7" id="KW-1185">Reference proteome</keyword>
<dbReference type="Gene3D" id="3.40.50.300">
    <property type="entry name" value="P-loop containing nucleotide triphosphate hydrolases"/>
    <property type="match status" value="2"/>
</dbReference>
<dbReference type="GO" id="GO:0006302">
    <property type="term" value="P:double-strand break repair"/>
    <property type="evidence" value="ECO:0007669"/>
    <property type="project" value="InterPro"/>
</dbReference>
<keyword evidence="4" id="KW-0175">Coiled coil</keyword>
<gene>
    <name evidence="6" type="ORF">DF223_12165</name>
</gene>
<dbReference type="Pfam" id="PF13476">
    <property type="entry name" value="AAA_23"/>
    <property type="match status" value="1"/>
</dbReference>
<name>A0A2U1TC44_9MICO</name>
<dbReference type="EMBL" id="QEFB01000013">
    <property type="protein sequence ID" value="PWC06353.1"/>
    <property type="molecule type" value="Genomic_DNA"/>
</dbReference>
<dbReference type="PANTHER" id="PTHR32114">
    <property type="entry name" value="ABC TRANSPORTER ABCH.3"/>
    <property type="match status" value="1"/>
</dbReference>
<protein>
    <recommendedName>
        <fullName evidence="3">Nuclease SbcCD subunit C</fullName>
    </recommendedName>
</protein>
<dbReference type="Pfam" id="PF13558">
    <property type="entry name" value="SbcC_Walker_B"/>
    <property type="match status" value="1"/>
</dbReference>
<comment type="similarity">
    <text evidence="1">Belongs to the SMC family. SbcC subfamily.</text>
</comment>
<accession>A0A2U1TC44</accession>
<dbReference type="RefSeq" id="WP_108963352.1">
    <property type="nucleotide sequence ID" value="NZ_QEFB01000013.1"/>
</dbReference>
<dbReference type="InterPro" id="IPR038729">
    <property type="entry name" value="Rad50/SbcC_AAA"/>
</dbReference>
<comment type="caution">
    <text evidence="6">The sequence shown here is derived from an EMBL/GenBank/DDBJ whole genome shotgun (WGS) entry which is preliminary data.</text>
</comment>
<evidence type="ECO:0000256" key="3">
    <source>
        <dbReference type="ARBA" id="ARBA00013368"/>
    </source>
</evidence>
<evidence type="ECO:0000313" key="7">
    <source>
        <dbReference type="Proteomes" id="UP000244962"/>
    </source>
</evidence>
<evidence type="ECO:0000313" key="6">
    <source>
        <dbReference type="EMBL" id="PWC06353.1"/>
    </source>
</evidence>
<dbReference type="AlphaFoldDB" id="A0A2U1TC44"/>
<comment type="subunit">
    <text evidence="2">Heterodimer of SbcC and SbcD.</text>
</comment>
<evidence type="ECO:0000256" key="1">
    <source>
        <dbReference type="ARBA" id="ARBA00006930"/>
    </source>
</evidence>
<dbReference type="InterPro" id="IPR027417">
    <property type="entry name" value="P-loop_NTPase"/>
</dbReference>
<evidence type="ECO:0000259" key="5">
    <source>
        <dbReference type="Pfam" id="PF13476"/>
    </source>
</evidence>
<feature type="domain" description="Rad50/SbcC-type AAA" evidence="5">
    <location>
        <begin position="5"/>
        <end position="184"/>
    </location>
</feature>
<proteinExistence type="inferred from homology"/>
<sequence length="995" mass="106916">MKIKQLRIAGFGPYKDEQHIDFERFDDDGIFLITGKTGAGKSSLLDAICFALYSSVPRYDGTQSRLRSDYCETGDPTFVELEFTVNGTSYRVRRSPEYDRPKARGTGTTPQKATAELSRLAGGVWEGIAARPVDVAHELDDILGLTKDQFLQVILLAQNRFQQFLLAKNDERQAVLRTLFGTKRFEQMELALVTRSKDLAARLDSSAGSLKSQAALAAGLVQHDAPSEPALAWFDEILAGLTDAHASAAEAATVADAEFSTADAEHRALQDLRRRQLRRDSALSTLETFEAQTGVIEADREALARARRASSVWAHVAARRGAESAHLRAIETESQKTEAYLGLLDSAADSDADTDPDTLGVIIDELARSLGTLQSVLSDERALPRLTAEVERCTQAHAARAVDVTTAATRVAELPSQLDAVADELKKVRVTAADLPEAKARVARLEVARAAAQRAATLDRKLTEARFTEKDASAAHLAAATHLDELFSARLNGHAAELASALVAGDACAVCGSTEHPQPASWDGAEVSEADITEARAVVQARRADLETATLAAQDLATRLASEQARAESKPLDEIDAELADATVLLVELETADEQVAELEATHDALRTRLDTAKETLTALRSDLDGAARDLADATTRLEETRSVVADNRGGFDSVAERAEELEQRLEAARDLLEATSVTRMRQDALAAATEILAAQLAENGFADEAAVDSARRGAAEIEAMDVRVREFDNAVASARSTLADPELADLPGDLVDLAPAANLGAETRDIRDSALKAASSLAERLDQLSVIVRRVRAEQEASAQLREEYDRVRALASAVQGNEPNTKRMRLETYVLAAQLEEIVTAANARLATMTSGRYTLQHDDSVQYRNTRSGLGLAILDEHTGRARPTHSLSGGETFLASLALALGLAEVVTNQAGGITLDTLFIDEGFGSLDGDTLEIAMSTLDSLRSGGRTIGLISHVDAMKEQIHAKLRIEVTDSGASRVAMSTAPTQLELA</sequence>
<dbReference type="PANTHER" id="PTHR32114:SF2">
    <property type="entry name" value="ABC TRANSPORTER ABCH.3"/>
    <property type="match status" value="1"/>
</dbReference>